<dbReference type="Gene3D" id="3.10.520.10">
    <property type="entry name" value="ApbE-like domains"/>
    <property type="match status" value="1"/>
</dbReference>
<dbReference type="PANTHER" id="PTHR30040:SF2">
    <property type="entry name" value="FAD:PROTEIN FMN TRANSFERASE"/>
    <property type="match status" value="1"/>
</dbReference>
<keyword evidence="4 11" id="KW-0285">Flavoprotein</keyword>
<dbReference type="STRING" id="1116472.MGMO_41c00100"/>
<comment type="caution">
    <text evidence="13">The sequence shown here is derived from an EMBL/GenBank/DDBJ whole genome shotgun (WGS) entry which is preliminary data.</text>
</comment>
<feature type="binding site" evidence="12">
    <location>
        <position position="137"/>
    </location>
    <ligand>
        <name>Mg(2+)</name>
        <dbReference type="ChEBI" id="CHEBI:18420"/>
    </ligand>
</feature>
<dbReference type="Proteomes" id="UP000017842">
    <property type="component" value="Unassembled WGS sequence"/>
</dbReference>
<protein>
    <recommendedName>
        <fullName evidence="3 11">FAD:protein FMN transferase</fullName>
        <ecNumber evidence="2 11">2.7.1.180</ecNumber>
    </recommendedName>
    <alternativeName>
        <fullName evidence="9 11">Flavin transferase</fullName>
    </alternativeName>
</protein>
<dbReference type="AlphaFoldDB" id="V5BYM9"/>
<dbReference type="GO" id="GO:0046872">
    <property type="term" value="F:metal ion binding"/>
    <property type="evidence" value="ECO:0007669"/>
    <property type="project" value="UniProtKB-UniRule"/>
</dbReference>
<comment type="catalytic activity">
    <reaction evidence="10 11">
        <text>L-threonyl-[protein] + FAD = FMN-L-threonyl-[protein] + AMP + H(+)</text>
        <dbReference type="Rhea" id="RHEA:36847"/>
        <dbReference type="Rhea" id="RHEA-COMP:11060"/>
        <dbReference type="Rhea" id="RHEA-COMP:11061"/>
        <dbReference type="ChEBI" id="CHEBI:15378"/>
        <dbReference type="ChEBI" id="CHEBI:30013"/>
        <dbReference type="ChEBI" id="CHEBI:57692"/>
        <dbReference type="ChEBI" id="CHEBI:74257"/>
        <dbReference type="ChEBI" id="CHEBI:456215"/>
        <dbReference type="EC" id="2.7.1.180"/>
    </reaction>
</comment>
<evidence type="ECO:0000256" key="2">
    <source>
        <dbReference type="ARBA" id="ARBA00011955"/>
    </source>
</evidence>
<keyword evidence="14" id="KW-1185">Reference proteome</keyword>
<evidence type="ECO:0000256" key="1">
    <source>
        <dbReference type="ARBA" id="ARBA00008282"/>
    </source>
</evidence>
<sequence length="291" mass="31894">MGTPCEIQLFAPTQTKANNAFLAVIADVERLEARYSRYKPDSFLSAINRAAAIGGTINVDDETASLLDYAVTCHEQSDGLFDITSGILRHAWKFDKGGLPEQSLVDELRDKVGWHKVSWKRPVLAFSVPGMEIDFGGVVKEYAVDRAASLCYGLGIRRGVINLGGDIKVIGPRDDGSPWQVGIRHPRSKDALLDTVQLYEGALASSGDYERCIMVDGVRYGHVLNPKTGWPVRHLAAVSVVADFCVVAGSASTIAMLKEDRGVEWLQDLGLPHLWVDVRGEKGGFWIKKQL</sequence>
<evidence type="ECO:0000256" key="7">
    <source>
        <dbReference type="ARBA" id="ARBA00022827"/>
    </source>
</evidence>
<keyword evidence="5 11" id="KW-0808">Transferase</keyword>
<dbReference type="PANTHER" id="PTHR30040">
    <property type="entry name" value="THIAMINE BIOSYNTHESIS LIPOPROTEIN APBE"/>
    <property type="match status" value="1"/>
</dbReference>
<dbReference type="Pfam" id="PF02424">
    <property type="entry name" value="ApbE"/>
    <property type="match status" value="1"/>
</dbReference>
<reference evidence="13 14" key="1">
    <citation type="journal article" date="2013" name="Genome Announc.">
        <title>Draft Genome Sequence of the Methanotrophic Gammaproteobacterium Methyloglobulus morosus DSM 22980 Strain KoM1.</title>
        <authorList>
            <person name="Poehlein A."/>
            <person name="Deutzmann J.S."/>
            <person name="Daniel R."/>
            <person name="Simeonova D.D."/>
        </authorList>
    </citation>
    <scope>NUCLEOTIDE SEQUENCE [LARGE SCALE GENOMIC DNA]</scope>
    <source>
        <strain evidence="13 14">KoM1</strain>
    </source>
</reference>
<gene>
    <name evidence="13" type="primary">apbE</name>
    <name evidence="13" type="ORF">MGMO_41c00100</name>
</gene>
<feature type="binding site" evidence="12">
    <location>
        <position position="253"/>
    </location>
    <ligand>
        <name>Mg(2+)</name>
        <dbReference type="ChEBI" id="CHEBI:18420"/>
    </ligand>
</feature>
<proteinExistence type="inferred from homology"/>
<organism evidence="13 14">
    <name type="scientific">Methyloglobulus morosus KoM1</name>
    <dbReference type="NCBI Taxonomy" id="1116472"/>
    <lineage>
        <taxon>Bacteria</taxon>
        <taxon>Pseudomonadati</taxon>
        <taxon>Pseudomonadota</taxon>
        <taxon>Gammaproteobacteria</taxon>
        <taxon>Methylococcales</taxon>
        <taxon>Methylococcaceae</taxon>
        <taxon>Methyloglobulus</taxon>
    </lineage>
</organism>
<dbReference type="EC" id="2.7.1.180" evidence="2 11"/>
<evidence type="ECO:0000256" key="9">
    <source>
        <dbReference type="ARBA" id="ARBA00031306"/>
    </source>
</evidence>
<dbReference type="GO" id="GO:0016740">
    <property type="term" value="F:transferase activity"/>
    <property type="evidence" value="ECO:0007669"/>
    <property type="project" value="UniProtKB-UniRule"/>
</dbReference>
<keyword evidence="6 11" id="KW-0479">Metal-binding</keyword>
<keyword evidence="7 11" id="KW-0274">FAD</keyword>
<evidence type="ECO:0000256" key="12">
    <source>
        <dbReference type="PIRSR" id="PIRSR006268-2"/>
    </source>
</evidence>
<dbReference type="SUPFAM" id="SSF143631">
    <property type="entry name" value="ApbE-like"/>
    <property type="match status" value="1"/>
</dbReference>
<evidence type="ECO:0000256" key="8">
    <source>
        <dbReference type="ARBA" id="ARBA00022842"/>
    </source>
</evidence>
<evidence type="ECO:0000256" key="3">
    <source>
        <dbReference type="ARBA" id="ARBA00016337"/>
    </source>
</evidence>
<evidence type="ECO:0000256" key="5">
    <source>
        <dbReference type="ARBA" id="ARBA00022679"/>
    </source>
</evidence>
<evidence type="ECO:0000256" key="10">
    <source>
        <dbReference type="ARBA" id="ARBA00048540"/>
    </source>
</evidence>
<dbReference type="InterPro" id="IPR024932">
    <property type="entry name" value="ApbE"/>
</dbReference>
<comment type="cofactor">
    <cofactor evidence="12">
        <name>Mg(2+)</name>
        <dbReference type="ChEBI" id="CHEBI:18420"/>
    </cofactor>
    <cofactor evidence="12">
        <name>Mn(2+)</name>
        <dbReference type="ChEBI" id="CHEBI:29035"/>
    </cofactor>
    <text evidence="12">Magnesium. Can also use manganese.</text>
</comment>
<evidence type="ECO:0000313" key="13">
    <source>
        <dbReference type="EMBL" id="ESS72944.1"/>
    </source>
</evidence>
<dbReference type="InterPro" id="IPR003374">
    <property type="entry name" value="ApbE-like_sf"/>
</dbReference>
<name>V5BYM9_9GAMM</name>
<dbReference type="PIRSF" id="PIRSF006268">
    <property type="entry name" value="ApbE"/>
    <property type="match status" value="1"/>
</dbReference>
<dbReference type="eggNOG" id="COG1477">
    <property type="taxonomic scope" value="Bacteria"/>
</dbReference>
<evidence type="ECO:0000256" key="4">
    <source>
        <dbReference type="ARBA" id="ARBA00022630"/>
    </source>
</evidence>
<evidence type="ECO:0000256" key="6">
    <source>
        <dbReference type="ARBA" id="ARBA00022723"/>
    </source>
</evidence>
<accession>V5BYM9</accession>
<keyword evidence="8 11" id="KW-0460">Magnesium</keyword>
<keyword evidence="13" id="KW-0449">Lipoprotein</keyword>
<evidence type="ECO:0000313" key="14">
    <source>
        <dbReference type="Proteomes" id="UP000017842"/>
    </source>
</evidence>
<comment type="similarity">
    <text evidence="1 11">Belongs to the ApbE family.</text>
</comment>
<evidence type="ECO:0000256" key="11">
    <source>
        <dbReference type="PIRNR" id="PIRNR006268"/>
    </source>
</evidence>
<dbReference type="EMBL" id="AYLO01000040">
    <property type="protein sequence ID" value="ESS72944.1"/>
    <property type="molecule type" value="Genomic_DNA"/>
</dbReference>
<dbReference type="PATRIC" id="fig|1116472.3.peg.1170"/>